<keyword evidence="3" id="KW-1185">Reference proteome</keyword>
<dbReference type="Proteomes" id="UP001165121">
    <property type="component" value="Unassembled WGS sequence"/>
</dbReference>
<dbReference type="AlphaFoldDB" id="A0A9W7D997"/>
<accession>A0A9W7D997</accession>
<evidence type="ECO:0000313" key="2">
    <source>
        <dbReference type="EMBL" id="GMF58860.1"/>
    </source>
</evidence>
<feature type="region of interest" description="Disordered" evidence="1">
    <location>
        <begin position="32"/>
        <end position="57"/>
    </location>
</feature>
<comment type="caution">
    <text evidence="2">The sequence shown here is derived from an EMBL/GenBank/DDBJ whole genome shotgun (WGS) entry which is preliminary data.</text>
</comment>
<reference evidence="2" key="1">
    <citation type="submission" date="2023-04" db="EMBL/GenBank/DDBJ databases">
        <title>Phytophthora fragariaefolia NBRC 109709.</title>
        <authorList>
            <person name="Ichikawa N."/>
            <person name="Sato H."/>
            <person name="Tonouchi N."/>
        </authorList>
    </citation>
    <scope>NUCLEOTIDE SEQUENCE</scope>
    <source>
        <strain evidence="2">NBRC 109709</strain>
    </source>
</reference>
<proteinExistence type="predicted"/>
<sequence length="91" mass="10351">MTGAVVMSGDVFSKSAESPYFMDSHMITLKKSREGRRINEGTDDEDDDDDYVSRGYADPYEDLAGQVRRSYHHENDDGAQRIKLTHYISLS</sequence>
<feature type="compositionally biased region" description="Acidic residues" evidence="1">
    <location>
        <begin position="41"/>
        <end position="50"/>
    </location>
</feature>
<evidence type="ECO:0000256" key="1">
    <source>
        <dbReference type="SAM" id="MobiDB-lite"/>
    </source>
</evidence>
<dbReference type="EMBL" id="BSXT01004759">
    <property type="protein sequence ID" value="GMF58860.1"/>
    <property type="molecule type" value="Genomic_DNA"/>
</dbReference>
<organism evidence="2 3">
    <name type="scientific">Phytophthora fragariaefolia</name>
    <dbReference type="NCBI Taxonomy" id="1490495"/>
    <lineage>
        <taxon>Eukaryota</taxon>
        <taxon>Sar</taxon>
        <taxon>Stramenopiles</taxon>
        <taxon>Oomycota</taxon>
        <taxon>Peronosporomycetes</taxon>
        <taxon>Peronosporales</taxon>
        <taxon>Peronosporaceae</taxon>
        <taxon>Phytophthora</taxon>
    </lineage>
</organism>
<protein>
    <submittedName>
        <fullName evidence="2">Unnamed protein product</fullName>
    </submittedName>
</protein>
<name>A0A9W7D997_9STRA</name>
<evidence type="ECO:0000313" key="3">
    <source>
        <dbReference type="Proteomes" id="UP001165121"/>
    </source>
</evidence>
<gene>
    <name evidence="2" type="ORF">Pfra01_002538200</name>
</gene>